<feature type="domain" description="AB hydrolase-1" evidence="3">
    <location>
        <begin position="44"/>
        <end position="170"/>
    </location>
</feature>
<keyword evidence="5" id="KW-1185">Reference proteome</keyword>
<gene>
    <name evidence="4" type="primary">pip2</name>
    <name evidence="4" type="ORF">CCHOA_08505</name>
</gene>
<dbReference type="Gene3D" id="3.40.50.1820">
    <property type="entry name" value="alpha/beta hydrolase"/>
    <property type="match status" value="1"/>
</dbReference>
<dbReference type="EC" id="3.4.11.5" evidence="4"/>
<dbReference type="InterPro" id="IPR000073">
    <property type="entry name" value="AB_hydrolase_1"/>
</dbReference>
<dbReference type="KEGG" id="ccho:CCHOA_08505"/>
<dbReference type="Pfam" id="PF00561">
    <property type="entry name" value="Abhydrolase_1"/>
    <property type="match status" value="1"/>
</dbReference>
<keyword evidence="4" id="KW-0645">Protease</keyword>
<dbReference type="OrthoDB" id="9796770at2"/>
<dbReference type="PRINTS" id="PR00793">
    <property type="entry name" value="PROAMNOPTASE"/>
</dbReference>
<dbReference type="InterPro" id="IPR029058">
    <property type="entry name" value="AB_hydrolase_fold"/>
</dbReference>
<dbReference type="PANTHER" id="PTHR43248:SF2">
    <property type="entry name" value="PROLYL AMINOPEPTIDASE"/>
    <property type="match status" value="1"/>
</dbReference>
<dbReference type="SUPFAM" id="SSF53474">
    <property type="entry name" value="alpha/beta-Hydrolases"/>
    <property type="match status" value="1"/>
</dbReference>
<accession>A0A3G6JBP6</accession>
<dbReference type="GO" id="GO:0006508">
    <property type="term" value="P:proteolysis"/>
    <property type="evidence" value="ECO:0007669"/>
    <property type="project" value="InterPro"/>
</dbReference>
<evidence type="ECO:0000256" key="1">
    <source>
        <dbReference type="ARBA" id="ARBA00010088"/>
    </source>
</evidence>
<name>A0A3G6JBP6_9CORY</name>
<dbReference type="PANTHER" id="PTHR43248">
    <property type="entry name" value="2-SUCCINYL-6-HYDROXY-2,4-CYCLOHEXADIENE-1-CARBOXYLATE SYNTHASE"/>
    <property type="match status" value="1"/>
</dbReference>
<dbReference type="InterPro" id="IPR051601">
    <property type="entry name" value="Serine_prot/Carboxylest_S33"/>
</dbReference>
<dbReference type="EMBL" id="CP033896">
    <property type="protein sequence ID" value="AZA14090.1"/>
    <property type="molecule type" value="Genomic_DNA"/>
</dbReference>
<evidence type="ECO:0000313" key="5">
    <source>
        <dbReference type="Proteomes" id="UP000269019"/>
    </source>
</evidence>
<dbReference type="GO" id="GO:0004177">
    <property type="term" value="F:aminopeptidase activity"/>
    <property type="evidence" value="ECO:0007669"/>
    <property type="project" value="UniProtKB-KW"/>
</dbReference>
<evidence type="ECO:0000256" key="2">
    <source>
        <dbReference type="ARBA" id="ARBA00022801"/>
    </source>
</evidence>
<evidence type="ECO:0000313" key="4">
    <source>
        <dbReference type="EMBL" id="AZA14090.1"/>
    </source>
</evidence>
<dbReference type="InterPro" id="IPR002410">
    <property type="entry name" value="Peptidase_S33"/>
</dbReference>
<keyword evidence="4" id="KW-0031">Aminopeptidase</keyword>
<dbReference type="AlphaFoldDB" id="A0A3G6JBP6"/>
<protein>
    <submittedName>
        <fullName evidence="4">Proline iminopeptidase</fullName>
        <ecNumber evidence="4">3.4.11.5</ecNumber>
    </submittedName>
</protein>
<keyword evidence="2 4" id="KW-0378">Hydrolase</keyword>
<evidence type="ECO:0000259" key="3">
    <source>
        <dbReference type="Pfam" id="PF00561"/>
    </source>
</evidence>
<proteinExistence type="inferred from homology"/>
<sequence>MGGYTYKPHTITRPRVVGKPEYGEITVFAREVIPPGGEEFPMIIKLQGGPGCPSPRPVAIGSWLALLLKRYRLLLLDQRGTGYSTPLDQHSPELATYSDEQLAEVLAGLRADAIVDDCEAFREYFGLDQVSLVGQSYGGFCATTYMSKYPDKLDKVYLTGGLPATDCGIDDVYRATYAALAARHEQFFAQFPFAEQAIRQLSQYLDENDVRLPNGVRLTSRMFRTVGINLGRDTGFATLAYLLEAPFHHHGDSRPQLRDAWLSAVAAQVSFASTPLYAALHESIYGGTVPGATRWSAQRLRAEIPGFAEDADPLDESQPFYLTGEHIYPWMFEEDPALQPFAGAVAILAEKDDWESLYDREAMATTTATGAAAVYVDDIFVPMQYSLSTAAAMRDMRPWITNAHQHDGIAGNGEAILSRLIDMVDDH</sequence>
<comment type="similarity">
    <text evidence="1">Belongs to the peptidase S33 family.</text>
</comment>
<reference evidence="4 5" key="1">
    <citation type="submission" date="2018-11" db="EMBL/GenBank/DDBJ databases">
        <authorList>
            <person name="Kleinhagauer T."/>
            <person name="Glaeser S.P."/>
            <person name="Spergser J."/>
            <person name="Ruckert C."/>
            <person name="Kaempfer P."/>
            <person name="Busse H.-J."/>
        </authorList>
    </citation>
    <scope>NUCLEOTIDE SEQUENCE [LARGE SCALE GENOMIC DNA]</scope>
    <source>
        <strain evidence="4 5">200CH</strain>
    </source>
</reference>
<dbReference type="RefSeq" id="WP_123931044.1">
    <property type="nucleotide sequence ID" value="NZ_CP033896.1"/>
</dbReference>
<dbReference type="Proteomes" id="UP000269019">
    <property type="component" value="Chromosome"/>
</dbReference>
<organism evidence="4 5">
    <name type="scientific">Corynebacterium choanae</name>
    <dbReference type="NCBI Taxonomy" id="1862358"/>
    <lineage>
        <taxon>Bacteria</taxon>
        <taxon>Bacillati</taxon>
        <taxon>Actinomycetota</taxon>
        <taxon>Actinomycetes</taxon>
        <taxon>Mycobacteriales</taxon>
        <taxon>Corynebacteriaceae</taxon>
        <taxon>Corynebacterium</taxon>
    </lineage>
</organism>